<sequence length="125" mass="13800">MLNPATADAHRNDPTIARVEARTRLWGWPGFVVCNLFAFRATRPEALRQAADPVGPRTDRILRREVRGAGSVLCAWGVHGALAGRDAEVRTMLAGRDPLCLGLTKDGHPRHPLYLRADARPVPYQ</sequence>
<evidence type="ECO:0000313" key="2">
    <source>
        <dbReference type="Proteomes" id="UP000035100"/>
    </source>
</evidence>
<evidence type="ECO:0008006" key="3">
    <source>
        <dbReference type="Google" id="ProtNLM"/>
    </source>
</evidence>
<evidence type="ECO:0000313" key="1">
    <source>
        <dbReference type="EMBL" id="KIQ70816.1"/>
    </source>
</evidence>
<dbReference type="eggNOG" id="COG4333">
    <property type="taxonomic scope" value="Bacteria"/>
</dbReference>
<gene>
    <name evidence="1" type="ORF">Wenmar_00190</name>
</gene>
<dbReference type="InterPro" id="IPR012441">
    <property type="entry name" value="DUF1643"/>
</dbReference>
<name>A0A0D0PHH9_9RHOB</name>
<dbReference type="Pfam" id="PF07799">
    <property type="entry name" value="DUF1643"/>
    <property type="match status" value="1"/>
</dbReference>
<dbReference type="Proteomes" id="UP000035100">
    <property type="component" value="Unassembled WGS sequence"/>
</dbReference>
<dbReference type="PATRIC" id="fig|1123501.6.peg.245"/>
<dbReference type="STRING" id="1123501.Wenmar_00190"/>
<keyword evidence="2" id="KW-1185">Reference proteome</keyword>
<protein>
    <recommendedName>
        <fullName evidence="3">DUF1643 domain-containing protein</fullName>
    </recommendedName>
</protein>
<dbReference type="OrthoDB" id="9807577at2"/>
<dbReference type="AlphaFoldDB" id="A0A0D0PHH9"/>
<organism evidence="1 2">
    <name type="scientific">Wenxinia marina DSM 24838</name>
    <dbReference type="NCBI Taxonomy" id="1123501"/>
    <lineage>
        <taxon>Bacteria</taxon>
        <taxon>Pseudomonadati</taxon>
        <taxon>Pseudomonadota</taxon>
        <taxon>Alphaproteobacteria</taxon>
        <taxon>Rhodobacterales</taxon>
        <taxon>Roseobacteraceae</taxon>
        <taxon>Wenxinia</taxon>
    </lineage>
</organism>
<dbReference type="EMBL" id="AONG01000003">
    <property type="protein sequence ID" value="KIQ70816.1"/>
    <property type="molecule type" value="Genomic_DNA"/>
</dbReference>
<proteinExistence type="predicted"/>
<comment type="caution">
    <text evidence="1">The sequence shown here is derived from an EMBL/GenBank/DDBJ whole genome shotgun (WGS) entry which is preliminary data.</text>
</comment>
<accession>A0A0D0PHH9</accession>
<reference evidence="1 2" key="1">
    <citation type="submission" date="2013-01" db="EMBL/GenBank/DDBJ databases">
        <authorList>
            <person name="Fiebig A."/>
            <person name="Goeker M."/>
            <person name="Klenk H.-P.P."/>
        </authorList>
    </citation>
    <scope>NUCLEOTIDE SEQUENCE [LARGE SCALE GENOMIC DNA]</scope>
    <source>
        <strain evidence="1 2">DSM 24838</strain>
    </source>
</reference>
<dbReference type="RefSeq" id="WP_018304322.1">
    <property type="nucleotide sequence ID" value="NZ_KB902313.1"/>
</dbReference>